<accession>A0A9W6BPP2</accession>
<dbReference type="AlphaFoldDB" id="A0A9W6BPP2"/>
<evidence type="ECO:0000313" key="2">
    <source>
        <dbReference type="Proteomes" id="UP001165080"/>
    </source>
</evidence>
<evidence type="ECO:0000313" key="1">
    <source>
        <dbReference type="EMBL" id="GLC55984.1"/>
    </source>
</evidence>
<organism evidence="1 2">
    <name type="scientific">Pleodorina starrii</name>
    <dbReference type="NCBI Taxonomy" id="330485"/>
    <lineage>
        <taxon>Eukaryota</taxon>
        <taxon>Viridiplantae</taxon>
        <taxon>Chlorophyta</taxon>
        <taxon>core chlorophytes</taxon>
        <taxon>Chlorophyceae</taxon>
        <taxon>CS clade</taxon>
        <taxon>Chlamydomonadales</taxon>
        <taxon>Volvocaceae</taxon>
        <taxon>Pleodorina</taxon>
    </lineage>
</organism>
<name>A0A9W6BPP2_9CHLO</name>
<dbReference type="EMBL" id="BRXU01000014">
    <property type="protein sequence ID" value="GLC55984.1"/>
    <property type="molecule type" value="Genomic_DNA"/>
</dbReference>
<sequence length="163" mass="17418">MLRKSLARCLAPCASTSKACAWTNSAIIKQDETDTACGSSPQGCSGPNLKPASTLDANAGAERRGVLFPWLQRAANHHRQLAAGMRASLGLSPSPLGLAHTVGALSHRCGVVAPTLGAHAPCSLLPSVSVQLVQCITTKTWRRLKIKKHKIRKRRRLNRKAAK</sequence>
<reference evidence="1 2" key="1">
    <citation type="journal article" date="2023" name="Commun. Biol.">
        <title>Reorganization of the ancestral sex-determining regions during the evolution of trioecy in Pleodorina starrii.</title>
        <authorList>
            <person name="Takahashi K."/>
            <person name="Suzuki S."/>
            <person name="Kawai-Toyooka H."/>
            <person name="Yamamoto K."/>
            <person name="Hamaji T."/>
            <person name="Ootsuki R."/>
            <person name="Yamaguchi H."/>
            <person name="Kawachi M."/>
            <person name="Higashiyama T."/>
            <person name="Nozaki H."/>
        </authorList>
    </citation>
    <scope>NUCLEOTIDE SEQUENCE [LARGE SCALE GENOMIC DNA]</scope>
    <source>
        <strain evidence="1 2">NIES-4479</strain>
    </source>
</reference>
<keyword evidence="2" id="KW-1185">Reference proteome</keyword>
<dbReference type="Proteomes" id="UP001165080">
    <property type="component" value="Unassembled WGS sequence"/>
</dbReference>
<comment type="caution">
    <text evidence="1">The sequence shown here is derived from an EMBL/GenBank/DDBJ whole genome shotgun (WGS) entry which is preliminary data.</text>
</comment>
<protein>
    <submittedName>
        <fullName evidence="1">Uncharacterized protein</fullName>
    </submittedName>
</protein>
<proteinExistence type="predicted"/>
<gene>
    <name evidence="1" type="primary">PLEST002926</name>
    <name evidence="1" type="ORF">PLESTB_001051800</name>
</gene>